<dbReference type="RefSeq" id="WP_100368980.1">
    <property type="nucleotide sequence ID" value="NZ_PGTY01000003.1"/>
</dbReference>
<sequence>MAEEKQSAVRPSRLWRSVLVISLALNLAVVGLVIGLATSGRLGDGPPRSFSLGLGPVSQALEPEERHRIGRRLREDRNLRDLDLRSSANQMVATLREEPFDPDAFRALLDEQTAQMAAFRAVAQTAALEQIVRMTPERRQAFADQLMEELSKEKPSRERNSGG</sequence>
<accession>A0A2M8W285</accession>
<comment type="caution">
    <text evidence="2">The sequence shown here is derived from an EMBL/GenBank/DDBJ whole genome shotgun (WGS) entry which is preliminary data.</text>
</comment>
<keyword evidence="1" id="KW-0472">Membrane</keyword>
<keyword evidence="3" id="KW-1185">Reference proteome</keyword>
<name>A0A2M8W285_9RHOB</name>
<evidence type="ECO:0000313" key="3">
    <source>
        <dbReference type="Proteomes" id="UP000228531"/>
    </source>
</evidence>
<dbReference type="AlphaFoldDB" id="A0A2M8W285"/>
<organism evidence="2 3">
    <name type="scientific">Yoonia maricola</name>
    <dbReference type="NCBI Taxonomy" id="420999"/>
    <lineage>
        <taxon>Bacteria</taxon>
        <taxon>Pseudomonadati</taxon>
        <taxon>Pseudomonadota</taxon>
        <taxon>Alphaproteobacteria</taxon>
        <taxon>Rhodobacterales</taxon>
        <taxon>Paracoccaceae</taxon>
        <taxon>Yoonia</taxon>
    </lineage>
</organism>
<feature type="transmembrane region" description="Helical" evidence="1">
    <location>
        <begin position="14"/>
        <end position="38"/>
    </location>
</feature>
<dbReference type="EMBL" id="PGTY01000003">
    <property type="protein sequence ID" value="PJI85029.1"/>
    <property type="molecule type" value="Genomic_DNA"/>
</dbReference>
<dbReference type="OrthoDB" id="7876971at2"/>
<keyword evidence="1" id="KW-1133">Transmembrane helix</keyword>
<keyword evidence="1" id="KW-0812">Transmembrane</keyword>
<reference evidence="2 3" key="1">
    <citation type="submission" date="2017-11" db="EMBL/GenBank/DDBJ databases">
        <title>Genomic Encyclopedia of Archaeal and Bacterial Type Strains, Phase II (KMG-II): From Individual Species to Whole Genera.</title>
        <authorList>
            <person name="Goeker M."/>
        </authorList>
    </citation>
    <scope>NUCLEOTIDE SEQUENCE [LARGE SCALE GENOMIC DNA]</scope>
    <source>
        <strain evidence="2 3">DSM 29128</strain>
    </source>
</reference>
<evidence type="ECO:0000313" key="2">
    <source>
        <dbReference type="EMBL" id="PJI85029.1"/>
    </source>
</evidence>
<evidence type="ECO:0000256" key="1">
    <source>
        <dbReference type="SAM" id="Phobius"/>
    </source>
</evidence>
<dbReference type="Proteomes" id="UP000228531">
    <property type="component" value="Unassembled WGS sequence"/>
</dbReference>
<dbReference type="Pfam" id="PF13801">
    <property type="entry name" value="Metal_resist"/>
    <property type="match status" value="1"/>
</dbReference>
<proteinExistence type="predicted"/>
<protein>
    <submittedName>
        <fullName evidence="2">Heavy-metal resistance protein</fullName>
    </submittedName>
</protein>
<gene>
    <name evidence="2" type="ORF">BC777_3025</name>
</gene>
<dbReference type="InterPro" id="IPR025961">
    <property type="entry name" value="Metal_resist"/>
</dbReference>